<dbReference type="CDD" id="cd17932">
    <property type="entry name" value="DEXQc_UvrD"/>
    <property type="match status" value="1"/>
</dbReference>
<organism evidence="12">
    <name type="scientific">Palpitomonas bilix</name>
    <dbReference type="NCBI Taxonomy" id="652834"/>
    <lineage>
        <taxon>Eukaryota</taxon>
        <taxon>Eukaryota incertae sedis</taxon>
    </lineage>
</organism>
<evidence type="ECO:0000256" key="6">
    <source>
        <dbReference type="ARBA" id="ARBA00034617"/>
    </source>
</evidence>
<dbReference type="GO" id="GO:0000725">
    <property type="term" value="P:recombinational repair"/>
    <property type="evidence" value="ECO:0007669"/>
    <property type="project" value="TreeGrafter"/>
</dbReference>
<dbReference type="GO" id="GO:0005524">
    <property type="term" value="F:ATP binding"/>
    <property type="evidence" value="ECO:0007669"/>
    <property type="project" value="UniProtKB-UniRule"/>
</dbReference>
<proteinExistence type="predicted"/>
<gene>
    <name evidence="12" type="ORF">PBIL07802_LOCUS25318</name>
</gene>
<dbReference type="GO" id="GO:0043138">
    <property type="term" value="F:3'-5' DNA helicase activity"/>
    <property type="evidence" value="ECO:0007669"/>
    <property type="project" value="UniProtKB-EC"/>
</dbReference>
<dbReference type="SUPFAM" id="SSF52540">
    <property type="entry name" value="P-loop containing nucleoside triphosphate hydrolases"/>
    <property type="match status" value="1"/>
</dbReference>
<evidence type="ECO:0000256" key="8">
    <source>
        <dbReference type="ARBA" id="ARBA00048988"/>
    </source>
</evidence>
<reference evidence="12" key="1">
    <citation type="submission" date="2021-01" db="EMBL/GenBank/DDBJ databases">
        <authorList>
            <person name="Corre E."/>
            <person name="Pelletier E."/>
            <person name="Niang G."/>
            <person name="Scheremetjew M."/>
            <person name="Finn R."/>
            <person name="Kale V."/>
            <person name="Holt S."/>
            <person name="Cochrane G."/>
            <person name="Meng A."/>
            <person name="Brown T."/>
            <person name="Cohen L."/>
        </authorList>
    </citation>
    <scope>NUCLEOTIDE SEQUENCE</scope>
    <source>
        <strain evidence="12">NIES-2562</strain>
    </source>
</reference>
<evidence type="ECO:0000256" key="4">
    <source>
        <dbReference type="ARBA" id="ARBA00022840"/>
    </source>
</evidence>
<comment type="catalytic activity">
    <reaction evidence="8">
        <text>ATP + H2O = ADP + phosphate + H(+)</text>
        <dbReference type="Rhea" id="RHEA:13065"/>
        <dbReference type="ChEBI" id="CHEBI:15377"/>
        <dbReference type="ChEBI" id="CHEBI:15378"/>
        <dbReference type="ChEBI" id="CHEBI:30616"/>
        <dbReference type="ChEBI" id="CHEBI:43474"/>
        <dbReference type="ChEBI" id="CHEBI:456216"/>
        <dbReference type="EC" id="5.6.2.4"/>
    </reaction>
</comment>
<dbReference type="InterPro" id="IPR014017">
    <property type="entry name" value="DNA_helicase_UvrD-like_C"/>
</dbReference>
<evidence type="ECO:0000256" key="1">
    <source>
        <dbReference type="ARBA" id="ARBA00022741"/>
    </source>
</evidence>
<keyword evidence="5" id="KW-0413">Isomerase</keyword>
<dbReference type="Pfam" id="PF13361">
    <property type="entry name" value="UvrD_C"/>
    <property type="match status" value="1"/>
</dbReference>
<dbReference type="InterPro" id="IPR014016">
    <property type="entry name" value="UvrD-like_ATP-bd"/>
</dbReference>
<accession>A0A7S3GDR0</accession>
<dbReference type="PANTHER" id="PTHR11070:SF2">
    <property type="entry name" value="ATP-DEPENDENT DNA HELICASE SRS2"/>
    <property type="match status" value="1"/>
</dbReference>
<protein>
    <recommendedName>
        <fullName evidence="7">DNA 3'-5' helicase</fullName>
        <ecNumber evidence="7">5.6.2.4</ecNumber>
    </recommendedName>
</protein>
<name>A0A7S3GDR0_9EUKA</name>
<dbReference type="Gene3D" id="3.40.50.300">
    <property type="entry name" value="P-loop containing nucleotide triphosphate hydrolases"/>
    <property type="match status" value="4"/>
</dbReference>
<evidence type="ECO:0000256" key="3">
    <source>
        <dbReference type="ARBA" id="ARBA00022806"/>
    </source>
</evidence>
<keyword evidence="3 9" id="KW-0347">Helicase</keyword>
<feature type="compositionally biased region" description="Polar residues" evidence="10">
    <location>
        <begin position="759"/>
        <end position="770"/>
    </location>
</feature>
<feature type="domain" description="UvrD-like helicase ATP-binding" evidence="11">
    <location>
        <begin position="6"/>
        <end position="337"/>
    </location>
</feature>
<dbReference type="GO" id="GO:0003677">
    <property type="term" value="F:DNA binding"/>
    <property type="evidence" value="ECO:0007669"/>
    <property type="project" value="InterPro"/>
</dbReference>
<evidence type="ECO:0000256" key="10">
    <source>
        <dbReference type="SAM" id="MobiDB-lite"/>
    </source>
</evidence>
<dbReference type="InterPro" id="IPR027417">
    <property type="entry name" value="P-loop_NTPase"/>
</dbReference>
<dbReference type="EC" id="5.6.2.4" evidence="7"/>
<evidence type="ECO:0000256" key="2">
    <source>
        <dbReference type="ARBA" id="ARBA00022801"/>
    </source>
</evidence>
<dbReference type="PANTHER" id="PTHR11070">
    <property type="entry name" value="UVRD / RECB / PCRA DNA HELICASE FAMILY MEMBER"/>
    <property type="match status" value="1"/>
</dbReference>
<sequence length="822" mass="90645">MRDAVRLDSDQHSAVQYDGNEPLVILAPAGSGKTSTLTQRVVHLLQKDETEGEAKGQILVLTFTRKAGEELQDRVWKLMQKEGYKKRVLDRISACNFHQYALRTLRSHYREAGMRLPPTVITGDKQRFLVWQALQSLGEELQDSLYAGVELDTSSSSNVDELNEIVLEGVVEDYNGSLAMPPKGSREEDKTENRVRIRSAMTLLSRHSEGDVRPSQVRGFNEFLFAYSNLKSRFGFIDFNDFIPSLLRALSAPAVQQTMAKDLKHILVDEFQDTGKNQLHFVCELRRLTRRCSLTVVGDQNQRIYSFRGAPFDAFKEIKHLYPHAHVVQLLTNYRSCTGVVAISQALIMHNTQHYAMKAVRSASSEEGTVATHILPSAHRTCEFILSHARNARSVAVLCRTNYQCKAIVSRLKDMGADCEHVVGSEKKKGGEKRKKTGQTEVLSAGQFLLVVIGSSLVSSSSEVVDALCMCVRDLKAAAKRKIEQALDGCDAPASTLHAMLSKNGFRAGVKVLAKPVLQRLLPWLEFAMEAKDEGKEKGVRSAAMRLYCRVCSHFGIEAGDDVGKLAEHKAGHNVEGSNSASLESFLSSLSSSSLSGDSGNTTVRVMTIHQAKGLEFDRVFLPFFSAGSVPMCEYVHNEGREEAKGDEKNSGGGDGMTARDVLEEERRLAYVAMTRARSVLYILPCLQDIEGAPTSPSPFLSEMEASSLPPAGRRHDGRKTEVPHPPVISRGEGERCGGQNGGHAAEEGEGIPLHLSSPLDNSVHETTVGQVGEEGYPSSQPVKNTRRSEGRDLNIERLESMAKPLQNAFSVFLPRYSQFHS</sequence>
<evidence type="ECO:0000259" key="11">
    <source>
        <dbReference type="PROSITE" id="PS51198"/>
    </source>
</evidence>
<keyword evidence="4 9" id="KW-0067">ATP-binding</keyword>
<dbReference type="Pfam" id="PF00580">
    <property type="entry name" value="UvrD-helicase"/>
    <property type="match status" value="1"/>
</dbReference>
<evidence type="ECO:0000256" key="9">
    <source>
        <dbReference type="PROSITE-ProRule" id="PRU00560"/>
    </source>
</evidence>
<evidence type="ECO:0000313" key="12">
    <source>
        <dbReference type="EMBL" id="CAE0263021.1"/>
    </source>
</evidence>
<dbReference type="InterPro" id="IPR000212">
    <property type="entry name" value="DNA_helicase_UvrD/REP"/>
</dbReference>
<feature type="region of interest" description="Disordered" evidence="10">
    <location>
        <begin position="697"/>
        <end position="790"/>
    </location>
</feature>
<comment type="catalytic activity">
    <reaction evidence="6">
        <text>Couples ATP hydrolysis with the unwinding of duplex DNA by translocating in the 3'-5' direction.</text>
        <dbReference type="EC" id="5.6.2.4"/>
    </reaction>
</comment>
<evidence type="ECO:0000256" key="5">
    <source>
        <dbReference type="ARBA" id="ARBA00023235"/>
    </source>
</evidence>
<keyword evidence="2 9" id="KW-0378">Hydrolase</keyword>
<dbReference type="AlphaFoldDB" id="A0A7S3GDR0"/>
<keyword evidence="1 9" id="KW-0547">Nucleotide-binding</keyword>
<evidence type="ECO:0000256" key="7">
    <source>
        <dbReference type="ARBA" id="ARBA00034808"/>
    </source>
</evidence>
<dbReference type="GO" id="GO:0016787">
    <property type="term" value="F:hydrolase activity"/>
    <property type="evidence" value="ECO:0007669"/>
    <property type="project" value="UniProtKB-UniRule"/>
</dbReference>
<feature type="binding site" evidence="9">
    <location>
        <begin position="27"/>
        <end position="34"/>
    </location>
    <ligand>
        <name>ATP</name>
        <dbReference type="ChEBI" id="CHEBI:30616"/>
    </ligand>
</feature>
<dbReference type="EMBL" id="HBIB01038948">
    <property type="protein sequence ID" value="CAE0263021.1"/>
    <property type="molecule type" value="Transcribed_RNA"/>
</dbReference>
<dbReference type="PROSITE" id="PS51198">
    <property type="entry name" value="UVRD_HELICASE_ATP_BIND"/>
    <property type="match status" value="1"/>
</dbReference>